<proteinExistence type="predicted"/>
<name>A0A7S4W455_9STRA</name>
<evidence type="ECO:0000313" key="1">
    <source>
        <dbReference type="EMBL" id="CAE4639505.1"/>
    </source>
</evidence>
<dbReference type="AlphaFoldDB" id="A0A7S4W455"/>
<dbReference type="EMBL" id="HBNS01041035">
    <property type="protein sequence ID" value="CAE4639505.1"/>
    <property type="molecule type" value="Transcribed_RNA"/>
</dbReference>
<gene>
    <name evidence="1" type="ORF">DBRI00130_LOCUS31936</name>
</gene>
<protein>
    <submittedName>
        <fullName evidence="1">Uncharacterized protein</fullName>
    </submittedName>
</protein>
<accession>A0A7S4W455</accession>
<organism evidence="1">
    <name type="scientific">Ditylum brightwellii</name>
    <dbReference type="NCBI Taxonomy" id="49249"/>
    <lineage>
        <taxon>Eukaryota</taxon>
        <taxon>Sar</taxon>
        <taxon>Stramenopiles</taxon>
        <taxon>Ochrophyta</taxon>
        <taxon>Bacillariophyta</taxon>
        <taxon>Mediophyceae</taxon>
        <taxon>Lithodesmiophycidae</taxon>
        <taxon>Lithodesmiales</taxon>
        <taxon>Lithodesmiaceae</taxon>
        <taxon>Ditylum</taxon>
    </lineage>
</organism>
<reference evidence="1" key="1">
    <citation type="submission" date="2021-01" db="EMBL/GenBank/DDBJ databases">
        <authorList>
            <person name="Corre E."/>
            <person name="Pelletier E."/>
            <person name="Niang G."/>
            <person name="Scheremetjew M."/>
            <person name="Finn R."/>
            <person name="Kale V."/>
            <person name="Holt S."/>
            <person name="Cochrane G."/>
            <person name="Meng A."/>
            <person name="Brown T."/>
            <person name="Cohen L."/>
        </authorList>
    </citation>
    <scope>NUCLEOTIDE SEQUENCE</scope>
    <source>
        <strain evidence="1">GSO104</strain>
    </source>
</reference>
<sequence>MGGTRSVMTSFMRRASINVMNDSHSFSLLTCKPYGMNRSVMSNKTSSTDVTPTTATHHVVDFLFRFSSRCSEQELSRVVWSSTGHFYAGLCRKCIGKVIFFRC</sequence>